<evidence type="ECO:0000313" key="2">
    <source>
        <dbReference type="WBParaSite" id="maker-uti_cns_0046802-snap-gene-0.5-mRNA-1"/>
    </source>
</evidence>
<sequence>MSAQQMSSEATAKRNLKMQPDYNRSSRNQASSLQRFKPFIDAAVAAHTSDLTESRGPFVIADFGCSTGLNSSDAVSHLIREVRAKYASSQSCSSVLVVLNDMPHNQWSVLFDFLNGDQRSFLKQLPGVFAVTSGISFYKQVLPPSSLQIGISNICLHWCSQLPTKLSNHGFSLFGTEKEQEAFRKQAAKDWGSFLQARSKELVKGGVIVANFLSSQDKAASIFDEIYKSVEALRSRGVIESEELVNFNCPICFRSVEDVSEPSQYERLGLELLRAEALPQSRSTYYEDFLQHGDLDRFVSEYVNSCRVTCESTFSDALNAARSEADKAAVCAELWVEHRARVARQPRLFEFTWRTVGVVLRKL</sequence>
<dbReference type="Pfam" id="PF03492">
    <property type="entry name" value="Methyltransf_7"/>
    <property type="match status" value="1"/>
</dbReference>
<dbReference type="SUPFAM" id="SSF53335">
    <property type="entry name" value="S-adenosyl-L-methionine-dependent methyltransferases"/>
    <property type="match status" value="1"/>
</dbReference>
<dbReference type="Gene3D" id="3.40.50.150">
    <property type="entry name" value="Vaccinia Virus protein VP39"/>
    <property type="match status" value="1"/>
</dbReference>
<evidence type="ECO:0000313" key="1">
    <source>
        <dbReference type="Proteomes" id="UP000095280"/>
    </source>
</evidence>
<dbReference type="GO" id="GO:0008168">
    <property type="term" value="F:methyltransferase activity"/>
    <property type="evidence" value="ECO:0007669"/>
    <property type="project" value="InterPro"/>
</dbReference>
<organism evidence="1 2">
    <name type="scientific">Macrostomum lignano</name>
    <dbReference type="NCBI Taxonomy" id="282301"/>
    <lineage>
        <taxon>Eukaryota</taxon>
        <taxon>Metazoa</taxon>
        <taxon>Spiralia</taxon>
        <taxon>Lophotrochozoa</taxon>
        <taxon>Platyhelminthes</taxon>
        <taxon>Rhabditophora</taxon>
        <taxon>Macrostomorpha</taxon>
        <taxon>Macrostomida</taxon>
        <taxon>Macrostomidae</taxon>
        <taxon>Macrostomum</taxon>
    </lineage>
</organism>
<dbReference type="WBParaSite" id="maker-uti_cns_0046802-snap-gene-0.5-mRNA-1">
    <property type="protein sequence ID" value="maker-uti_cns_0046802-snap-gene-0.5-mRNA-1"/>
    <property type="gene ID" value="maker-uti_cns_0046802-snap-gene-0.5"/>
</dbReference>
<keyword evidence="1" id="KW-1185">Reference proteome</keyword>
<name>A0A1I8JBH4_9PLAT</name>
<dbReference type="GO" id="GO:0046872">
    <property type="term" value="F:metal ion binding"/>
    <property type="evidence" value="ECO:0007669"/>
    <property type="project" value="UniProtKB-KW"/>
</dbReference>
<dbReference type="STRING" id="282301.A0A1I8JBH4"/>
<protein>
    <submittedName>
        <fullName evidence="2">Methyltransf_25 domain-containing protein</fullName>
    </submittedName>
</protein>
<dbReference type="AlphaFoldDB" id="A0A1I8JBH4"/>
<dbReference type="InterPro" id="IPR029063">
    <property type="entry name" value="SAM-dependent_MTases_sf"/>
</dbReference>
<accession>A0A1I8JBH4</accession>
<dbReference type="Proteomes" id="UP000095280">
    <property type="component" value="Unplaced"/>
</dbReference>
<dbReference type="OrthoDB" id="1890922at2759"/>
<dbReference type="Gene3D" id="1.10.1200.270">
    <property type="entry name" value="Methyltransferase, alpha-helical capping domain"/>
    <property type="match status" value="1"/>
</dbReference>
<proteinExistence type="predicted"/>
<dbReference type="PANTHER" id="PTHR31009">
    <property type="entry name" value="S-ADENOSYL-L-METHIONINE:CARBOXYL METHYLTRANSFERASE FAMILY PROTEIN"/>
    <property type="match status" value="1"/>
</dbReference>
<reference evidence="2" key="1">
    <citation type="submission" date="2016-11" db="UniProtKB">
        <authorList>
            <consortium name="WormBaseParasite"/>
        </authorList>
    </citation>
    <scope>IDENTIFICATION</scope>
</reference>
<dbReference type="InterPro" id="IPR005299">
    <property type="entry name" value="MeTrfase_7"/>
</dbReference>
<dbReference type="InterPro" id="IPR042086">
    <property type="entry name" value="MeTrfase_capping"/>
</dbReference>